<dbReference type="OrthoDB" id="5178774at2"/>
<accession>A0A502E434</accession>
<comment type="caution">
    <text evidence="1">The sequence shown here is derived from an EMBL/GenBank/DDBJ whole genome shotgun (WGS) entry which is preliminary data.</text>
</comment>
<proteinExistence type="predicted"/>
<protein>
    <submittedName>
        <fullName evidence="1">DUF2505 domain-containing protein</fullName>
    </submittedName>
</protein>
<dbReference type="EMBL" id="RCZG01000009">
    <property type="protein sequence ID" value="TPG32277.1"/>
    <property type="molecule type" value="Genomic_DNA"/>
</dbReference>
<gene>
    <name evidence="1" type="ORF">EAH80_20940</name>
</gene>
<keyword evidence="2" id="KW-1185">Reference proteome</keyword>
<organism evidence="1 2">
    <name type="scientific">Mycolicibacterium hodleri</name>
    <dbReference type="NCBI Taxonomy" id="49897"/>
    <lineage>
        <taxon>Bacteria</taxon>
        <taxon>Bacillati</taxon>
        <taxon>Actinomycetota</taxon>
        <taxon>Actinomycetes</taxon>
        <taxon>Mycobacteriales</taxon>
        <taxon>Mycobacteriaceae</taxon>
        <taxon>Mycolicibacterium</taxon>
    </lineage>
</organism>
<dbReference type="Pfam" id="PF10698">
    <property type="entry name" value="DUF2505"/>
    <property type="match status" value="1"/>
</dbReference>
<sequence length="168" mass="17748">MPKSFDVSTETTATVEAIHLAFGLEHYWLDRLAAYGGDAMTLESLVVAGDGTVDVATTQDLRHDMLPGPLGKVFTGDLKVLRKETWRPNHRGEVHGEVAITAVGAPASGAGSAVLAPLADGSRLTFAGTLEVRIPLVGGTIEKYLGSQIADEIPGVQRFTTEWIAAHG</sequence>
<reference evidence="1 2" key="1">
    <citation type="journal article" date="2019" name="Environ. Microbiol.">
        <title>Species interactions and distinct microbial communities in high Arctic permafrost affected cryosols are associated with the CH4 and CO2 gas fluxes.</title>
        <authorList>
            <person name="Altshuler I."/>
            <person name="Hamel J."/>
            <person name="Turney S."/>
            <person name="Magnuson E."/>
            <person name="Levesque R."/>
            <person name="Greer C."/>
            <person name="Whyte L.G."/>
        </authorList>
    </citation>
    <scope>NUCLEOTIDE SEQUENCE [LARGE SCALE GENOMIC DNA]</scope>
    <source>
        <strain evidence="1 2">S5.20</strain>
    </source>
</reference>
<evidence type="ECO:0000313" key="2">
    <source>
        <dbReference type="Proteomes" id="UP000320095"/>
    </source>
</evidence>
<name>A0A502E434_9MYCO</name>
<dbReference type="AlphaFoldDB" id="A0A502E434"/>
<dbReference type="RefSeq" id="WP_140695141.1">
    <property type="nucleotide sequence ID" value="NZ_RCZG01000009.1"/>
</dbReference>
<dbReference type="Proteomes" id="UP000320095">
    <property type="component" value="Unassembled WGS sequence"/>
</dbReference>
<evidence type="ECO:0000313" key="1">
    <source>
        <dbReference type="EMBL" id="TPG32277.1"/>
    </source>
</evidence>
<dbReference type="InterPro" id="IPR019639">
    <property type="entry name" value="DUF2505"/>
</dbReference>